<keyword evidence="1" id="KW-0175">Coiled coil</keyword>
<evidence type="ECO:0000259" key="3">
    <source>
        <dbReference type="Pfam" id="PF20167"/>
    </source>
</evidence>
<dbReference type="EMBL" id="JASCZI010241674">
    <property type="protein sequence ID" value="MED6204362.1"/>
    <property type="molecule type" value="Genomic_DNA"/>
</dbReference>
<dbReference type="Proteomes" id="UP001341840">
    <property type="component" value="Unassembled WGS sequence"/>
</dbReference>
<accession>A0ABU6Y1H3</accession>
<evidence type="ECO:0000313" key="4">
    <source>
        <dbReference type="EMBL" id="MED6204362.1"/>
    </source>
</evidence>
<feature type="region of interest" description="Disordered" evidence="2">
    <location>
        <begin position="1"/>
        <end position="32"/>
    </location>
</feature>
<gene>
    <name evidence="4" type="ORF">PIB30_008489</name>
</gene>
<evidence type="ECO:0000256" key="2">
    <source>
        <dbReference type="SAM" id="MobiDB-lite"/>
    </source>
</evidence>
<evidence type="ECO:0000313" key="5">
    <source>
        <dbReference type="Proteomes" id="UP001341840"/>
    </source>
</evidence>
<feature type="coiled-coil region" evidence="1">
    <location>
        <begin position="298"/>
        <end position="325"/>
    </location>
</feature>
<feature type="compositionally biased region" description="Polar residues" evidence="2">
    <location>
        <begin position="8"/>
        <end position="25"/>
    </location>
</feature>
<protein>
    <recommendedName>
        <fullName evidence="3">Putative plant transposon protein domain-containing protein</fullName>
    </recommendedName>
</protein>
<name>A0ABU6Y1H3_9FABA</name>
<evidence type="ECO:0000256" key="1">
    <source>
        <dbReference type="SAM" id="Coils"/>
    </source>
</evidence>
<dbReference type="Pfam" id="PF20167">
    <property type="entry name" value="Transposase_32"/>
    <property type="match status" value="1"/>
</dbReference>
<sequence>MASKGKGTASTSTPSRVRNTKNSSRGRGDTFPADRFHAQIHYDRWKTLEHRGYTHERIIRFPDKDLDFFHDRVEELGWGFMYNALVPINVTMVPEFCANFSSPEQETPGVDDAFVGATKAREANNLDMEMVFRVIRREGTSWTDNPAVNTIPKTLDNAIMSTHASAWHKLIMANIDPKTHGTTFDIHHALLIYVLMTEWVVNIPRIMRDILLTRPMKHSHNLVPYPVFISRLANQHQVLEYARDEFYTMHAAEMYCPYGDWKGEQPRMRRGRVAEQQPLPIAFAVPSTSAQYSLEPFLHDVMRRLDRQERLLRRQSRQIANTQIMIRQAFPGTYFTRLERISSDDSSESTEAEL</sequence>
<dbReference type="InterPro" id="IPR046796">
    <property type="entry name" value="Transposase_32_dom"/>
</dbReference>
<comment type="caution">
    <text evidence="4">The sequence shown here is derived from an EMBL/GenBank/DDBJ whole genome shotgun (WGS) entry which is preliminary data.</text>
</comment>
<reference evidence="4 5" key="1">
    <citation type="journal article" date="2023" name="Plants (Basel)">
        <title>Bridging the Gap: Combining Genomics and Transcriptomics Approaches to Understand Stylosanthes scabra, an Orphan Legume from the Brazilian Caatinga.</title>
        <authorList>
            <person name="Ferreira-Neto J.R.C."/>
            <person name="da Silva M.D."/>
            <person name="Binneck E."/>
            <person name="de Melo N.F."/>
            <person name="da Silva R.H."/>
            <person name="de Melo A.L.T.M."/>
            <person name="Pandolfi V."/>
            <person name="Bustamante F.O."/>
            <person name="Brasileiro-Vidal A.C."/>
            <person name="Benko-Iseppon A.M."/>
        </authorList>
    </citation>
    <scope>NUCLEOTIDE SEQUENCE [LARGE SCALE GENOMIC DNA]</scope>
    <source>
        <tissue evidence="4">Leaves</tissue>
    </source>
</reference>
<feature type="domain" description="Putative plant transposon protein" evidence="3">
    <location>
        <begin position="75"/>
        <end position="238"/>
    </location>
</feature>
<organism evidence="4 5">
    <name type="scientific">Stylosanthes scabra</name>
    <dbReference type="NCBI Taxonomy" id="79078"/>
    <lineage>
        <taxon>Eukaryota</taxon>
        <taxon>Viridiplantae</taxon>
        <taxon>Streptophyta</taxon>
        <taxon>Embryophyta</taxon>
        <taxon>Tracheophyta</taxon>
        <taxon>Spermatophyta</taxon>
        <taxon>Magnoliopsida</taxon>
        <taxon>eudicotyledons</taxon>
        <taxon>Gunneridae</taxon>
        <taxon>Pentapetalae</taxon>
        <taxon>rosids</taxon>
        <taxon>fabids</taxon>
        <taxon>Fabales</taxon>
        <taxon>Fabaceae</taxon>
        <taxon>Papilionoideae</taxon>
        <taxon>50 kb inversion clade</taxon>
        <taxon>dalbergioids sensu lato</taxon>
        <taxon>Dalbergieae</taxon>
        <taxon>Pterocarpus clade</taxon>
        <taxon>Stylosanthes</taxon>
    </lineage>
</organism>
<keyword evidence="5" id="KW-1185">Reference proteome</keyword>
<proteinExistence type="predicted"/>